<name>A0A1Y2A9G6_9PLEO</name>
<proteinExistence type="predicted"/>
<evidence type="ECO:0000313" key="2">
    <source>
        <dbReference type="Proteomes" id="UP000193144"/>
    </source>
</evidence>
<accession>A0A1Y2A9G6</accession>
<protein>
    <submittedName>
        <fullName evidence="1">Uncharacterized protein</fullName>
    </submittedName>
</protein>
<comment type="caution">
    <text evidence="1">The sequence shown here is derived from an EMBL/GenBank/DDBJ whole genome shotgun (WGS) entry which is preliminary data.</text>
</comment>
<organism evidence="1 2">
    <name type="scientific">Clohesyomyces aquaticus</name>
    <dbReference type="NCBI Taxonomy" id="1231657"/>
    <lineage>
        <taxon>Eukaryota</taxon>
        <taxon>Fungi</taxon>
        <taxon>Dikarya</taxon>
        <taxon>Ascomycota</taxon>
        <taxon>Pezizomycotina</taxon>
        <taxon>Dothideomycetes</taxon>
        <taxon>Pleosporomycetidae</taxon>
        <taxon>Pleosporales</taxon>
        <taxon>Lindgomycetaceae</taxon>
        <taxon>Clohesyomyces</taxon>
    </lineage>
</organism>
<evidence type="ECO:0000313" key="1">
    <source>
        <dbReference type="EMBL" id="ORY19158.1"/>
    </source>
</evidence>
<sequence>MHLSRVFTGFVGFASGTSAFSIPSSDNFNLVSRDASGVDTCTLATSATANASIQLSSWIECQINGFFPYPENGAWDTVFASAFSKDLKATFNDTQYGYDGWLQLYKSFNVTLGRSFSKFQHGFTSSLAVPNSSGDKGGMVYVIGWEGGRTVLGKDVWFSDAAFAVVKDVGGARKVVEFRESSNIPNSAPLPPENPWTCAFDHRHYGP</sequence>
<keyword evidence="2" id="KW-1185">Reference proteome</keyword>
<dbReference type="EMBL" id="MCFA01000003">
    <property type="protein sequence ID" value="ORY19158.1"/>
    <property type="molecule type" value="Genomic_DNA"/>
</dbReference>
<dbReference type="OrthoDB" id="3927857at2759"/>
<dbReference type="Proteomes" id="UP000193144">
    <property type="component" value="Unassembled WGS sequence"/>
</dbReference>
<reference evidence="1 2" key="1">
    <citation type="submission" date="2016-07" db="EMBL/GenBank/DDBJ databases">
        <title>Pervasive Adenine N6-methylation of Active Genes in Fungi.</title>
        <authorList>
            <consortium name="DOE Joint Genome Institute"/>
            <person name="Mondo S.J."/>
            <person name="Dannebaum R.O."/>
            <person name="Kuo R.C."/>
            <person name="Labutti K."/>
            <person name="Haridas S."/>
            <person name="Kuo A."/>
            <person name="Salamov A."/>
            <person name="Ahrendt S.R."/>
            <person name="Lipzen A."/>
            <person name="Sullivan W."/>
            <person name="Andreopoulos W.B."/>
            <person name="Clum A."/>
            <person name="Lindquist E."/>
            <person name="Daum C."/>
            <person name="Ramamoorthy G.K."/>
            <person name="Gryganskyi A."/>
            <person name="Culley D."/>
            <person name="Magnuson J.K."/>
            <person name="James T.Y."/>
            <person name="O'Malley M.A."/>
            <person name="Stajich J.E."/>
            <person name="Spatafora J.W."/>
            <person name="Visel A."/>
            <person name="Grigoriev I.V."/>
        </authorList>
    </citation>
    <scope>NUCLEOTIDE SEQUENCE [LARGE SCALE GENOMIC DNA]</scope>
    <source>
        <strain evidence="1 2">CBS 115471</strain>
    </source>
</reference>
<gene>
    <name evidence="1" type="ORF">BCR34DRAFT_595601</name>
</gene>
<dbReference type="AlphaFoldDB" id="A0A1Y2A9G6"/>